<feature type="compositionally biased region" description="Acidic residues" evidence="1">
    <location>
        <begin position="77"/>
        <end position="117"/>
    </location>
</feature>
<sequence length="1158" mass="133282">MSAIRETKKSQSKEGKNASKNSKNTKQNIRNKLKKNKGDSDSDIDIDDESDVFEESDSDSTYVPPKRSKKNKRIVIEESEDDDDEWTDDDEDDEEDDEEDDQEDQDDEDDAEDEDMDQSAIQKLISKIFPSKYMKKRIESMVDDELEKPSRKNKKSKPEKKPTKKYNTRTKNSKKSKKHEESDEEADTEDDQEDVEDDDDDDDDEEDDANDEDGIFNIVFMGGNDAEQEDEEFIEDEEGVDCDSDDEQRFMKETYEKVELPEEVVKDKKVTSKKQSKKKAKKTQDEEQLPDVEKEYLDLVDTKKQLSQQYTKKPNSKILKKAIQECNDSIKKLVKKARVKNAKTYHQLIHGGNKQANEIDYFKKQLSNQEQLRIMKDLKEINSHINVVKPYRLTLLDSKMPAKFKATALQKLNVLKSMDPSDNEYYKIKNWVDTFMRVPFGFYKSLSVTMDDGVEVCHDFMNNAMQTLDTCVYGLNDAKMQIMQMIGQWISNPSAMGTAVAIHGPPGTGKCHGINTPILMYDGSIKMVQDIIVGDLVMGDDSTPRRVLSLGQGQDEMFDVISNNNTSYSVNSEHILCLKPSGMNRIKPVHNKNGTTSYKTIFFHLETYKYQYKSFDNKNDAENYLHNLVANQSKQIVEITVKEFLKLPEYIQKHLKGYSTGVEFDTKPILFDPYIIGVWLGDGTSSKPQITSQDSSILSYLRNELKKDRLNLNYVSKYDYLIASDEPNRPHPGISKKTGLPYENKNIFTKTLIHYDLLNNKHIPFEYLTNNRQIRLQMLAGIIDTDGWFDIDNRSYEITQKSKRLSDDILFLARSLGFAASQNECDKYCVYKGEKQYGIYYRVNIYGENLHDIPTKCPRKQAVSKARATNALISGITVVPKGRGTYYGFELDNNHRYVLGNFVVTHNTSLIKDGISKILGREFAFIALGGAGDSSFLEGHSYTYEGSSWGKIVQILIDSKCMNPVIYFDELDKISDTPRGEEIVGILTHLTDTSQNSQFHDKYFSEVDFDLSKCLFIFSYNDESKVNPILKDRMYRIQTKGYESKEKVTIARNYLLPKIREQVNFKEEDVIIPDETIQYIAGNNELTKGESGVRNLKRCLEIIYTKLNLFRLMKPGSKLFGKDLDIKVEFPFTVTKKEVDIFIKNEEHQNQSMLAMYV</sequence>
<proteinExistence type="predicted"/>
<reference evidence="3" key="1">
    <citation type="journal article" date="2020" name="Nature">
        <title>Giant virus diversity and host interactions through global metagenomics.</title>
        <authorList>
            <person name="Schulz F."/>
            <person name="Roux S."/>
            <person name="Paez-Espino D."/>
            <person name="Jungbluth S."/>
            <person name="Walsh D.A."/>
            <person name="Denef V.J."/>
            <person name="McMahon K.D."/>
            <person name="Konstantinidis K.T."/>
            <person name="Eloe-Fadrosh E.A."/>
            <person name="Kyrpides N.C."/>
            <person name="Woyke T."/>
        </authorList>
    </citation>
    <scope>NUCLEOTIDE SEQUENCE</scope>
    <source>
        <strain evidence="3">GVMAG-S-1101171-111</strain>
    </source>
</reference>
<dbReference type="Pfam" id="PF05204">
    <property type="entry name" value="Hom_end"/>
    <property type="match status" value="1"/>
</dbReference>
<dbReference type="PANTHER" id="PTHR43718">
    <property type="entry name" value="LON PROTEASE"/>
    <property type="match status" value="1"/>
</dbReference>
<feature type="compositionally biased region" description="Acidic residues" evidence="1">
    <location>
        <begin position="182"/>
        <end position="214"/>
    </location>
</feature>
<evidence type="ECO:0000259" key="2">
    <source>
        <dbReference type="PROSITE" id="PS50819"/>
    </source>
</evidence>
<dbReference type="GO" id="GO:0030908">
    <property type="term" value="P:protein splicing"/>
    <property type="evidence" value="ECO:0007669"/>
    <property type="project" value="InterPro"/>
</dbReference>
<dbReference type="PANTHER" id="PTHR43718:SF2">
    <property type="entry name" value="LON PROTEASE HOMOLOG, MITOCHONDRIAL"/>
    <property type="match status" value="1"/>
</dbReference>
<dbReference type="Gene3D" id="3.10.28.10">
    <property type="entry name" value="Homing endonucleases"/>
    <property type="match status" value="1"/>
</dbReference>
<protein>
    <recommendedName>
        <fullName evidence="2">DOD-type homing endonuclease domain-containing protein</fullName>
    </recommendedName>
</protein>
<feature type="region of interest" description="Disordered" evidence="1">
    <location>
        <begin position="267"/>
        <end position="289"/>
    </location>
</feature>
<dbReference type="SUPFAM" id="SSF51294">
    <property type="entry name" value="Hedgehog/intein (Hint) domain"/>
    <property type="match status" value="1"/>
</dbReference>
<evidence type="ECO:0000313" key="3">
    <source>
        <dbReference type="EMBL" id="QHS82823.1"/>
    </source>
</evidence>
<dbReference type="AlphaFoldDB" id="A0A6C0ATL6"/>
<dbReference type="GO" id="GO:0004252">
    <property type="term" value="F:serine-type endopeptidase activity"/>
    <property type="evidence" value="ECO:0007669"/>
    <property type="project" value="InterPro"/>
</dbReference>
<dbReference type="SUPFAM" id="SSF55608">
    <property type="entry name" value="Homing endonucleases"/>
    <property type="match status" value="1"/>
</dbReference>
<dbReference type="EMBL" id="MN740806">
    <property type="protein sequence ID" value="QHS82823.1"/>
    <property type="molecule type" value="Genomic_DNA"/>
</dbReference>
<feature type="compositionally biased region" description="Acidic residues" evidence="1">
    <location>
        <begin position="41"/>
        <end position="58"/>
    </location>
</feature>
<feature type="compositionally biased region" description="Basic and acidic residues" evidence="1">
    <location>
        <begin position="1"/>
        <end position="17"/>
    </location>
</feature>
<organism evidence="3">
    <name type="scientific">viral metagenome</name>
    <dbReference type="NCBI Taxonomy" id="1070528"/>
    <lineage>
        <taxon>unclassified sequences</taxon>
        <taxon>metagenomes</taxon>
        <taxon>organismal metagenomes</taxon>
    </lineage>
</organism>
<feature type="region of interest" description="Disordered" evidence="1">
    <location>
        <begin position="1"/>
        <end position="246"/>
    </location>
</feature>
<dbReference type="GO" id="GO:0005759">
    <property type="term" value="C:mitochondrial matrix"/>
    <property type="evidence" value="ECO:0007669"/>
    <property type="project" value="TreeGrafter"/>
</dbReference>
<evidence type="ECO:0000256" key="1">
    <source>
        <dbReference type="SAM" id="MobiDB-lite"/>
    </source>
</evidence>
<dbReference type="GO" id="GO:0004519">
    <property type="term" value="F:endonuclease activity"/>
    <property type="evidence" value="ECO:0007669"/>
    <property type="project" value="InterPro"/>
</dbReference>
<dbReference type="Gene3D" id="3.40.50.300">
    <property type="entry name" value="P-loop containing nucleotide triphosphate hydrolases"/>
    <property type="match status" value="1"/>
</dbReference>
<dbReference type="InterPro" id="IPR027065">
    <property type="entry name" value="Lon_Prtase"/>
</dbReference>
<dbReference type="InterPro" id="IPR007869">
    <property type="entry name" value="Homing_endonuc_PI-Sce"/>
</dbReference>
<feature type="domain" description="DOD-type homing endonuclease" evidence="2">
    <location>
        <begin position="675"/>
        <end position="818"/>
    </location>
</feature>
<dbReference type="InterPro" id="IPR036844">
    <property type="entry name" value="Hint_dom_sf"/>
</dbReference>
<feature type="compositionally biased region" description="Polar residues" evidence="1">
    <location>
        <begin position="18"/>
        <end position="28"/>
    </location>
</feature>
<dbReference type="GO" id="GO:0004176">
    <property type="term" value="F:ATP-dependent peptidase activity"/>
    <property type="evidence" value="ECO:0007669"/>
    <property type="project" value="InterPro"/>
</dbReference>
<dbReference type="Gene3D" id="2.170.16.10">
    <property type="entry name" value="Hedgehog/Intein (Hint) domain"/>
    <property type="match status" value="1"/>
</dbReference>
<feature type="compositionally biased region" description="Basic residues" evidence="1">
    <location>
        <begin position="271"/>
        <end position="281"/>
    </location>
</feature>
<dbReference type="GO" id="GO:0007005">
    <property type="term" value="P:mitochondrion organization"/>
    <property type="evidence" value="ECO:0007669"/>
    <property type="project" value="TreeGrafter"/>
</dbReference>
<dbReference type="InterPro" id="IPR027434">
    <property type="entry name" value="Homing_endonucl"/>
</dbReference>
<dbReference type="InterPro" id="IPR007868">
    <property type="entry name" value="Hom_end_hint"/>
</dbReference>
<dbReference type="Gene3D" id="1.10.8.60">
    <property type="match status" value="1"/>
</dbReference>
<dbReference type="InterPro" id="IPR004042">
    <property type="entry name" value="Intein_endonuc_central"/>
</dbReference>
<dbReference type="PROSITE" id="PS50819">
    <property type="entry name" value="INTEIN_ENDONUCLEASE"/>
    <property type="match status" value="1"/>
</dbReference>
<name>A0A6C0ATL6_9ZZZZ</name>
<dbReference type="GO" id="GO:0051131">
    <property type="term" value="P:chaperone-mediated protein complex assembly"/>
    <property type="evidence" value="ECO:0007669"/>
    <property type="project" value="TreeGrafter"/>
</dbReference>
<accession>A0A6C0ATL6</accession>
<dbReference type="GO" id="GO:0005524">
    <property type="term" value="F:ATP binding"/>
    <property type="evidence" value="ECO:0007669"/>
    <property type="project" value="InterPro"/>
</dbReference>
<dbReference type="InterPro" id="IPR027417">
    <property type="entry name" value="P-loop_NTPase"/>
</dbReference>
<dbReference type="Pfam" id="PF05203">
    <property type="entry name" value="Hom_end_hint"/>
    <property type="match status" value="1"/>
</dbReference>
<feature type="compositionally biased region" description="Basic residues" evidence="1">
    <location>
        <begin position="151"/>
        <end position="177"/>
    </location>
</feature>
<dbReference type="GO" id="GO:0006515">
    <property type="term" value="P:protein quality control for misfolded or incompletely synthesized proteins"/>
    <property type="evidence" value="ECO:0007669"/>
    <property type="project" value="TreeGrafter"/>
</dbReference>
<feature type="compositionally biased region" description="Acidic residues" evidence="1">
    <location>
        <begin position="226"/>
        <end position="246"/>
    </location>
</feature>
<dbReference type="SUPFAM" id="SSF52540">
    <property type="entry name" value="P-loop containing nucleoside triphosphate hydrolases"/>
    <property type="match status" value="1"/>
</dbReference>
<dbReference type="GO" id="GO:0003697">
    <property type="term" value="F:single-stranded DNA binding"/>
    <property type="evidence" value="ECO:0007669"/>
    <property type="project" value="TreeGrafter"/>
</dbReference>